<evidence type="ECO:0000313" key="1">
    <source>
        <dbReference type="EMBL" id="PYI28991.1"/>
    </source>
</evidence>
<evidence type="ECO:0000313" key="2">
    <source>
        <dbReference type="Proteomes" id="UP000248817"/>
    </source>
</evidence>
<name>A0A2V5HYV9_9EURO</name>
<proteinExistence type="predicted"/>
<accession>A0A2V5HYV9</accession>
<reference evidence="1 2" key="1">
    <citation type="submission" date="2018-02" db="EMBL/GenBank/DDBJ databases">
        <title>The genomes of Aspergillus section Nigri reveals drivers in fungal speciation.</title>
        <authorList>
            <consortium name="DOE Joint Genome Institute"/>
            <person name="Vesth T.C."/>
            <person name="Nybo J."/>
            <person name="Theobald S."/>
            <person name="Brandl J."/>
            <person name="Frisvad J.C."/>
            <person name="Nielsen K.F."/>
            <person name="Lyhne E.K."/>
            <person name="Kogle M.E."/>
            <person name="Kuo A."/>
            <person name="Riley R."/>
            <person name="Clum A."/>
            <person name="Nolan M."/>
            <person name="Lipzen A."/>
            <person name="Salamov A."/>
            <person name="Henrissat B."/>
            <person name="Wiebenga A."/>
            <person name="De vries R.P."/>
            <person name="Grigoriev I.V."/>
            <person name="Mortensen U.H."/>
            <person name="Andersen M.R."/>
            <person name="Baker S.E."/>
        </authorList>
    </citation>
    <scope>NUCLEOTIDE SEQUENCE [LARGE SCALE GENOMIC DNA]</scope>
    <source>
        <strain evidence="1 2">CBS 114.80</strain>
    </source>
</reference>
<dbReference type="EMBL" id="KZ825538">
    <property type="protein sequence ID" value="PYI28991.1"/>
    <property type="molecule type" value="Genomic_DNA"/>
</dbReference>
<protein>
    <submittedName>
        <fullName evidence="1">Uncharacterized protein</fullName>
    </submittedName>
</protein>
<keyword evidence="2" id="KW-1185">Reference proteome</keyword>
<sequence>MSVTITAQIVDVASLIPSTIPPAEEEKLFLPRVFEQRDVAGFDRDHDHDWPLPLESDVFRSMLYQFNDLYVARYVWPEGIDGDTTGRHSGIIPTDKVPDTIKWENALRHTETVTLGRKSWKYANREEFESCMTKQDHILRTLTMHLYFRTHATDSLWISCTTQAKQYYFIGGKQYASRPESAVTARLQSQRIPILSFTGWFPGQTWSEFVGEILAIMLGQLACNFRHEVQDQEVFLVGFFGCQIFIARGFFPLSQIQRVHAKGCSAAETFPLEFSRGYDISRKQDWIEFTQNLQRLLRYLVNGKAKVGGVRACLQANSAST</sequence>
<gene>
    <name evidence="1" type="ORF">BP00DRAFT_448819</name>
</gene>
<dbReference type="AlphaFoldDB" id="A0A2V5HYV9"/>
<organism evidence="1 2">
    <name type="scientific">Aspergillus indologenus CBS 114.80</name>
    <dbReference type="NCBI Taxonomy" id="1450541"/>
    <lineage>
        <taxon>Eukaryota</taxon>
        <taxon>Fungi</taxon>
        <taxon>Dikarya</taxon>
        <taxon>Ascomycota</taxon>
        <taxon>Pezizomycotina</taxon>
        <taxon>Eurotiomycetes</taxon>
        <taxon>Eurotiomycetidae</taxon>
        <taxon>Eurotiales</taxon>
        <taxon>Aspergillaceae</taxon>
        <taxon>Aspergillus</taxon>
        <taxon>Aspergillus subgen. Circumdati</taxon>
    </lineage>
</organism>
<dbReference type="Proteomes" id="UP000248817">
    <property type="component" value="Unassembled WGS sequence"/>
</dbReference>